<dbReference type="SMART" id="SM00829">
    <property type="entry name" value="PKS_ER"/>
    <property type="match status" value="1"/>
</dbReference>
<dbReference type="NCBIfam" id="TIGR02824">
    <property type="entry name" value="quinone_pig3"/>
    <property type="match status" value="1"/>
</dbReference>
<keyword evidence="2" id="KW-0560">Oxidoreductase</keyword>
<comment type="caution">
    <text evidence="4">The sequence shown here is derived from an EMBL/GenBank/DDBJ whole genome shotgun (WGS) entry which is preliminary data.</text>
</comment>
<evidence type="ECO:0000313" key="4">
    <source>
        <dbReference type="EMBL" id="PCJ02177.1"/>
    </source>
</evidence>
<dbReference type="Pfam" id="PF08240">
    <property type="entry name" value="ADH_N"/>
    <property type="match status" value="1"/>
</dbReference>
<dbReference type="InterPro" id="IPR014189">
    <property type="entry name" value="Quinone_OxRdtase_PIG3"/>
</dbReference>
<dbReference type="Gene3D" id="3.40.50.720">
    <property type="entry name" value="NAD(P)-binding Rossmann-like Domain"/>
    <property type="match status" value="1"/>
</dbReference>
<dbReference type="Gene3D" id="3.90.180.10">
    <property type="entry name" value="Medium-chain alcohol dehydrogenases, catalytic domain"/>
    <property type="match status" value="1"/>
</dbReference>
<dbReference type="InterPro" id="IPR020843">
    <property type="entry name" value="ER"/>
</dbReference>
<gene>
    <name evidence="4" type="ORF">COB13_06205</name>
</gene>
<keyword evidence="1" id="KW-0521">NADP</keyword>
<evidence type="ECO:0000256" key="1">
    <source>
        <dbReference type="ARBA" id="ARBA00022857"/>
    </source>
</evidence>
<name>A0A2A4Z569_9PROT</name>
<dbReference type="InterPro" id="IPR013154">
    <property type="entry name" value="ADH-like_N"/>
</dbReference>
<dbReference type="AlphaFoldDB" id="A0A2A4Z569"/>
<proteinExistence type="predicted"/>
<dbReference type="SUPFAM" id="SSF50129">
    <property type="entry name" value="GroES-like"/>
    <property type="match status" value="1"/>
</dbReference>
<feature type="domain" description="Enoyl reductase (ER)" evidence="3">
    <location>
        <begin position="19"/>
        <end position="332"/>
    </location>
</feature>
<evidence type="ECO:0000259" key="3">
    <source>
        <dbReference type="SMART" id="SM00829"/>
    </source>
</evidence>
<dbReference type="PANTHER" id="PTHR48106:SF8">
    <property type="entry name" value="OS02G0805600 PROTEIN"/>
    <property type="match status" value="1"/>
</dbReference>
<dbReference type="InterPro" id="IPR013149">
    <property type="entry name" value="ADH-like_C"/>
</dbReference>
<dbReference type="GO" id="GO:0016651">
    <property type="term" value="F:oxidoreductase activity, acting on NAD(P)H"/>
    <property type="evidence" value="ECO:0007669"/>
    <property type="project" value="TreeGrafter"/>
</dbReference>
<sequence>MPSLQIPQTMQAIKINSVGSWEELELATHNVPHIQKGELLIKVEAAGVNRPDILQRTGHYPPPKGASPILGLEIAGIVVDKSATADKYEIGDKICGLVAGGGYAQYATIHQDTALPIPQGLSFIEAASLPETYFTVWNNVIDRVGLQDGESLLIHGGSSGIGVAAIQIARQYKFAKVFATAASEAKCTTVRSLGAVAINYLLEDYVAIIKAETGGKGADVILDMVGGDYISRNVQVAAQDGRIVNIAYLNGAIAEVDFLPVMLKRLTLTGSTLRNRPLAEKAAIASALHQHIWPLIEQGKIKPIVDKVFALKDAGLAHKYMEDGRHIGKLMLEI</sequence>
<dbReference type="EMBL" id="NVUS01000005">
    <property type="protein sequence ID" value="PCJ02177.1"/>
    <property type="molecule type" value="Genomic_DNA"/>
</dbReference>
<dbReference type="InterPro" id="IPR036291">
    <property type="entry name" value="NAD(P)-bd_dom_sf"/>
</dbReference>
<reference key="1">
    <citation type="submission" date="2017-08" db="EMBL/GenBank/DDBJ databases">
        <title>A dynamic microbial community with high functional redundancy inhabits the cold, oxic subseafloor aquifer.</title>
        <authorList>
            <person name="Tully B.J."/>
            <person name="Wheat C.G."/>
            <person name="Glazer B.T."/>
            <person name="Huber J.A."/>
        </authorList>
    </citation>
    <scope>NUCLEOTIDE SEQUENCE [LARGE SCALE GENOMIC DNA]</scope>
</reference>
<dbReference type="Pfam" id="PF00107">
    <property type="entry name" value="ADH_zinc_N"/>
    <property type="match status" value="1"/>
</dbReference>
<evidence type="ECO:0000256" key="2">
    <source>
        <dbReference type="ARBA" id="ARBA00023002"/>
    </source>
</evidence>
<organism evidence="4">
    <name type="scientific">OCS116 cluster bacterium</name>
    <dbReference type="NCBI Taxonomy" id="2030921"/>
    <lineage>
        <taxon>Bacteria</taxon>
        <taxon>Pseudomonadati</taxon>
        <taxon>Pseudomonadota</taxon>
        <taxon>Alphaproteobacteria</taxon>
        <taxon>OCS116 cluster</taxon>
    </lineage>
</organism>
<dbReference type="GO" id="GO:0070402">
    <property type="term" value="F:NADPH binding"/>
    <property type="evidence" value="ECO:0007669"/>
    <property type="project" value="TreeGrafter"/>
</dbReference>
<accession>A0A2A4Z569</accession>
<reference evidence="4" key="2">
    <citation type="journal article" date="2018" name="ISME J.">
        <title>A dynamic microbial community with high functional redundancy inhabits the cold, oxic subseafloor aquifer.</title>
        <authorList>
            <person name="Tully B.J."/>
            <person name="Wheat C.G."/>
            <person name="Glazer B.T."/>
            <person name="Huber J.A."/>
        </authorList>
    </citation>
    <scope>NUCLEOTIDE SEQUENCE</scope>
    <source>
        <strain evidence="4">NORP83</strain>
    </source>
</reference>
<dbReference type="PANTHER" id="PTHR48106">
    <property type="entry name" value="QUINONE OXIDOREDUCTASE PIG3-RELATED"/>
    <property type="match status" value="1"/>
</dbReference>
<dbReference type="InterPro" id="IPR011032">
    <property type="entry name" value="GroES-like_sf"/>
</dbReference>
<dbReference type="CDD" id="cd05276">
    <property type="entry name" value="p53_inducible_oxidoreductase"/>
    <property type="match status" value="1"/>
</dbReference>
<protein>
    <submittedName>
        <fullName evidence="4">NAD(P)H-quinone oxidoreductase</fullName>
    </submittedName>
</protein>
<dbReference type="SUPFAM" id="SSF51735">
    <property type="entry name" value="NAD(P)-binding Rossmann-fold domains"/>
    <property type="match status" value="1"/>
</dbReference>